<feature type="region of interest" description="Disordered" evidence="1">
    <location>
        <begin position="46"/>
        <end position="180"/>
    </location>
</feature>
<dbReference type="SMART" id="SM00384">
    <property type="entry name" value="AT_hook"/>
    <property type="match status" value="4"/>
</dbReference>
<feature type="region of interest" description="Disordered" evidence="1">
    <location>
        <begin position="200"/>
        <end position="243"/>
    </location>
</feature>
<dbReference type="AlphaFoldDB" id="A0A1R3I5U2"/>
<dbReference type="PRINTS" id="PR00929">
    <property type="entry name" value="ATHOOK"/>
</dbReference>
<dbReference type="OrthoDB" id="998385at2759"/>
<evidence type="ECO:0000313" key="2">
    <source>
        <dbReference type="EMBL" id="OMO77933.1"/>
    </source>
</evidence>
<comment type="caution">
    <text evidence="2">The sequence shown here is derived from an EMBL/GenBank/DDBJ whole genome shotgun (WGS) entry which is preliminary data.</text>
</comment>
<gene>
    <name evidence="2" type="ORF">COLO4_24937</name>
</gene>
<reference evidence="3" key="1">
    <citation type="submission" date="2013-09" db="EMBL/GenBank/DDBJ databases">
        <title>Corchorus olitorius genome sequencing.</title>
        <authorList>
            <person name="Alam M."/>
            <person name="Haque M.S."/>
            <person name="Islam M.S."/>
            <person name="Emdad E.M."/>
            <person name="Islam M.M."/>
            <person name="Ahmed B."/>
            <person name="Halim A."/>
            <person name="Hossen Q.M.M."/>
            <person name="Hossain M.Z."/>
            <person name="Ahmed R."/>
            <person name="Khan M.M."/>
            <person name="Islam R."/>
            <person name="Rashid M.M."/>
            <person name="Khan S.A."/>
            <person name="Rahman M.S."/>
            <person name="Alam M."/>
            <person name="Yahiya A.S."/>
            <person name="Khan M.S."/>
            <person name="Azam M.S."/>
            <person name="Haque T."/>
            <person name="Lashkar M.Z.H."/>
            <person name="Akhand A.I."/>
            <person name="Morshed G."/>
            <person name="Roy S."/>
            <person name="Uddin K.S."/>
            <person name="Rabeya T."/>
            <person name="Hossain A.S."/>
            <person name="Chowdhury A."/>
            <person name="Snigdha A.R."/>
            <person name="Mortoza M.S."/>
            <person name="Matin S.A."/>
            <person name="Hoque S.M.E."/>
            <person name="Islam M.K."/>
            <person name="Roy D.K."/>
            <person name="Haider R."/>
            <person name="Moosa M.M."/>
            <person name="Elias S.M."/>
            <person name="Hasan A.M."/>
            <person name="Jahan S."/>
            <person name="Shafiuddin M."/>
            <person name="Mahmood N."/>
            <person name="Shommy N.S."/>
        </authorList>
    </citation>
    <scope>NUCLEOTIDE SEQUENCE [LARGE SCALE GENOMIC DNA]</scope>
    <source>
        <strain evidence="3">cv. O-4</strain>
    </source>
</reference>
<sequence>MQLDGRCEILVTMGAKSRRAEIYDFLHQYYSPETYAKAYQYSLNPINGPNEWKRTGREPMLPPLQPEKPRGRPKKNRRKTPDELTSKTGKMSKATVGAVRGESNIPKRRGRPPKDKGKAAGDNGQPSLPKKRGRPPKNPRNGGNQFLNGEPTTKRKGRPPKDTATTSLGKTSSKGYGNYVNEKTGQSQFYLFNPEAFRTQGCSSTSRGTGSSKTATKSTMTCAKKRKANADPIGTQESVKQKK</sequence>
<proteinExistence type="predicted"/>
<dbReference type="EMBL" id="AWUE01018852">
    <property type="protein sequence ID" value="OMO77933.1"/>
    <property type="molecule type" value="Genomic_DNA"/>
</dbReference>
<feature type="compositionally biased region" description="Low complexity" evidence="1">
    <location>
        <begin position="202"/>
        <end position="222"/>
    </location>
</feature>
<evidence type="ECO:0000313" key="3">
    <source>
        <dbReference type="Proteomes" id="UP000187203"/>
    </source>
</evidence>
<dbReference type="InterPro" id="IPR017956">
    <property type="entry name" value="AT_hook_DNA-bd_motif"/>
</dbReference>
<accession>A0A1R3I5U2</accession>
<organism evidence="2 3">
    <name type="scientific">Corchorus olitorius</name>
    <dbReference type="NCBI Taxonomy" id="93759"/>
    <lineage>
        <taxon>Eukaryota</taxon>
        <taxon>Viridiplantae</taxon>
        <taxon>Streptophyta</taxon>
        <taxon>Embryophyta</taxon>
        <taxon>Tracheophyta</taxon>
        <taxon>Spermatophyta</taxon>
        <taxon>Magnoliopsida</taxon>
        <taxon>eudicotyledons</taxon>
        <taxon>Gunneridae</taxon>
        <taxon>Pentapetalae</taxon>
        <taxon>rosids</taxon>
        <taxon>malvids</taxon>
        <taxon>Malvales</taxon>
        <taxon>Malvaceae</taxon>
        <taxon>Grewioideae</taxon>
        <taxon>Apeibeae</taxon>
        <taxon>Corchorus</taxon>
    </lineage>
</organism>
<feature type="compositionally biased region" description="Polar residues" evidence="1">
    <location>
        <begin position="163"/>
        <end position="180"/>
    </location>
</feature>
<name>A0A1R3I5U2_9ROSI</name>
<keyword evidence="3" id="KW-1185">Reference proteome</keyword>
<protein>
    <submittedName>
        <fullName evidence="2">Uncharacterized protein</fullName>
    </submittedName>
</protein>
<dbReference type="Proteomes" id="UP000187203">
    <property type="component" value="Unassembled WGS sequence"/>
</dbReference>
<dbReference type="GO" id="GO:0003677">
    <property type="term" value="F:DNA binding"/>
    <property type="evidence" value="ECO:0007669"/>
    <property type="project" value="InterPro"/>
</dbReference>
<evidence type="ECO:0000256" key="1">
    <source>
        <dbReference type="SAM" id="MobiDB-lite"/>
    </source>
</evidence>